<evidence type="ECO:0000256" key="1">
    <source>
        <dbReference type="ARBA" id="ARBA00003198"/>
    </source>
</evidence>
<dbReference type="InterPro" id="IPR038770">
    <property type="entry name" value="Na+/solute_symporter_sf"/>
</dbReference>
<evidence type="ECO:0000313" key="8">
    <source>
        <dbReference type="Proteomes" id="UP000036987"/>
    </source>
</evidence>
<keyword evidence="3" id="KW-0813">Transport</keyword>
<evidence type="ECO:0000256" key="5">
    <source>
        <dbReference type="ARBA" id="ARBA00022958"/>
    </source>
</evidence>
<dbReference type="GO" id="GO:0016020">
    <property type="term" value="C:membrane"/>
    <property type="evidence" value="ECO:0007669"/>
    <property type="project" value="UniProtKB-SubCell"/>
</dbReference>
<dbReference type="EMBL" id="LFYR01000757">
    <property type="protein sequence ID" value="KMZ69613.1"/>
    <property type="molecule type" value="Genomic_DNA"/>
</dbReference>
<dbReference type="GO" id="GO:0006813">
    <property type="term" value="P:potassium ion transport"/>
    <property type="evidence" value="ECO:0007669"/>
    <property type="project" value="UniProtKB-KW"/>
</dbReference>
<dbReference type="InterPro" id="IPR050794">
    <property type="entry name" value="CPA2_transporter"/>
</dbReference>
<gene>
    <name evidence="7" type="ORF">ZOSMA_20G00910</name>
</gene>
<evidence type="ECO:0000313" key="7">
    <source>
        <dbReference type="EMBL" id="KMZ69613.1"/>
    </source>
</evidence>
<keyword evidence="6" id="KW-0406">Ion transport</keyword>
<evidence type="ECO:0000256" key="6">
    <source>
        <dbReference type="ARBA" id="ARBA00023065"/>
    </source>
</evidence>
<dbReference type="AlphaFoldDB" id="A0A0K9PKQ6"/>
<comment type="subcellular location">
    <subcellularLocation>
        <location evidence="2">Plastid</location>
        <location evidence="2">Chloroplast envelope</location>
    </subcellularLocation>
</comment>
<dbReference type="PANTHER" id="PTHR32468">
    <property type="entry name" value="CATION/H + ANTIPORTER"/>
    <property type="match status" value="1"/>
</dbReference>
<accession>A0A0K9PKQ6</accession>
<evidence type="ECO:0000256" key="4">
    <source>
        <dbReference type="ARBA" id="ARBA00022538"/>
    </source>
</evidence>
<evidence type="ECO:0000256" key="3">
    <source>
        <dbReference type="ARBA" id="ARBA00022448"/>
    </source>
</evidence>
<evidence type="ECO:0000256" key="2">
    <source>
        <dbReference type="ARBA" id="ARBA00004119"/>
    </source>
</evidence>
<dbReference type="OrthoDB" id="625952at2759"/>
<dbReference type="Proteomes" id="UP000036987">
    <property type="component" value="Unassembled WGS sequence"/>
</dbReference>
<proteinExistence type="predicted"/>
<comment type="function">
    <text evidence="1">May function as sodium-coupled metabolite transporter across the chloroplast envelope.</text>
</comment>
<dbReference type="GO" id="GO:0009941">
    <property type="term" value="C:chloroplast envelope"/>
    <property type="evidence" value="ECO:0007669"/>
    <property type="project" value="UniProtKB-SubCell"/>
</dbReference>
<reference evidence="8" key="1">
    <citation type="journal article" date="2016" name="Nature">
        <title>The genome of the seagrass Zostera marina reveals angiosperm adaptation to the sea.</title>
        <authorList>
            <person name="Olsen J.L."/>
            <person name="Rouze P."/>
            <person name="Verhelst B."/>
            <person name="Lin Y.-C."/>
            <person name="Bayer T."/>
            <person name="Collen J."/>
            <person name="Dattolo E."/>
            <person name="De Paoli E."/>
            <person name="Dittami S."/>
            <person name="Maumus F."/>
            <person name="Michel G."/>
            <person name="Kersting A."/>
            <person name="Lauritano C."/>
            <person name="Lohaus R."/>
            <person name="Toepel M."/>
            <person name="Tonon T."/>
            <person name="Vanneste K."/>
            <person name="Amirebrahimi M."/>
            <person name="Brakel J."/>
            <person name="Bostroem C."/>
            <person name="Chovatia M."/>
            <person name="Grimwood J."/>
            <person name="Jenkins J.W."/>
            <person name="Jueterbock A."/>
            <person name="Mraz A."/>
            <person name="Stam W.T."/>
            <person name="Tice H."/>
            <person name="Bornberg-Bauer E."/>
            <person name="Green P.J."/>
            <person name="Pearson G.A."/>
            <person name="Procaccini G."/>
            <person name="Duarte C.M."/>
            <person name="Schmutz J."/>
            <person name="Reusch T.B.H."/>
            <person name="Van de Peer Y."/>
        </authorList>
    </citation>
    <scope>NUCLEOTIDE SEQUENCE [LARGE SCALE GENOMIC DNA]</scope>
    <source>
        <strain evidence="8">cv. Finnish</strain>
    </source>
</reference>
<keyword evidence="8" id="KW-1185">Reference proteome</keyword>
<dbReference type="Gene3D" id="1.20.1530.20">
    <property type="match status" value="1"/>
</dbReference>
<keyword evidence="5" id="KW-0630">Potassium</keyword>
<organism evidence="7 8">
    <name type="scientific">Zostera marina</name>
    <name type="common">Eelgrass</name>
    <dbReference type="NCBI Taxonomy" id="29655"/>
    <lineage>
        <taxon>Eukaryota</taxon>
        <taxon>Viridiplantae</taxon>
        <taxon>Streptophyta</taxon>
        <taxon>Embryophyta</taxon>
        <taxon>Tracheophyta</taxon>
        <taxon>Spermatophyta</taxon>
        <taxon>Magnoliopsida</taxon>
        <taxon>Liliopsida</taxon>
        <taxon>Zosteraceae</taxon>
        <taxon>Zostera</taxon>
    </lineage>
</organism>
<protein>
    <submittedName>
        <fullName evidence="7">Cation/H(+) antiporter</fullName>
    </submittedName>
</protein>
<dbReference type="PANTHER" id="PTHR32468:SF164">
    <property type="entry name" value="OS05G0485000 PROTEIN"/>
    <property type="match status" value="1"/>
</dbReference>
<sequence length="124" mass="14225">MFYAVLMRKGLSLGILMNTRGMMEIIVLDIALDKKYSKMVLMSELMMTLVTPLTMMVHGQIRRFAPYKRRTLQKGRPDAELSYVWCCVFTPQGLMHVPSIISLLDISNPSKNSPFFVYGVWLVC</sequence>
<comment type="caution">
    <text evidence="7">The sequence shown here is derived from an EMBL/GenBank/DDBJ whole genome shotgun (WGS) entry which is preliminary data.</text>
</comment>
<keyword evidence="4" id="KW-0633">Potassium transport</keyword>
<name>A0A0K9PKQ6_ZOSMR</name>